<dbReference type="AlphaFoldDB" id="E7GE97"/>
<dbReference type="Proteomes" id="UP000003157">
    <property type="component" value="Unassembled WGS sequence"/>
</dbReference>
<sequence>MNGISLPSQDVTITGNGKLSIETTMSQQDANNFHTQTGIRVKALSIEDAQITILGSGIQGNSDCGIYFSRSCQMKDAALSIQHMIDGINGSEYYQIFTIDHTHISMQNIEFGIILNPTRQIPVTKFHNSDMSITSGNTSLNLTNGANISNTKIVAISQQGNAIYSEGNLNIDNHSELNLKGKWCAIQCRGDELNIDNSQIIGHSTEDAAIFTSGHLTIQNNSYIQVQGYLCGLQSNQDLQMK</sequence>
<keyword evidence="2" id="KW-1185">Reference proteome</keyword>
<gene>
    <name evidence="1" type="ORF">HMPREF9488_03090</name>
</gene>
<dbReference type="HOGENOM" id="CLU_1145670_0_0_9"/>
<dbReference type="EMBL" id="ADKX01000045">
    <property type="protein sequence ID" value="EFW03644.1"/>
    <property type="molecule type" value="Genomic_DNA"/>
</dbReference>
<dbReference type="STRING" id="100884.GCA_000269565_02456"/>
<accession>E7GE97</accession>
<proteinExistence type="predicted"/>
<dbReference type="RefSeq" id="WP_008790173.1">
    <property type="nucleotide sequence ID" value="NZ_AKCB01000001.1"/>
</dbReference>
<organism evidence="1 2">
    <name type="scientific">Coprobacillus cateniformis</name>
    <dbReference type="NCBI Taxonomy" id="100884"/>
    <lineage>
        <taxon>Bacteria</taxon>
        <taxon>Bacillati</taxon>
        <taxon>Bacillota</taxon>
        <taxon>Erysipelotrichia</taxon>
        <taxon>Erysipelotrichales</taxon>
        <taxon>Coprobacillaceae</taxon>
        <taxon>Coprobacillus</taxon>
    </lineage>
</organism>
<reference evidence="1 2" key="1">
    <citation type="submission" date="2010-12" db="EMBL/GenBank/DDBJ databases">
        <title>The Genome Sequence of Coprobacillus sp. strain 29_1.</title>
        <authorList>
            <consortium name="The Broad Institute Genome Sequencing Platform"/>
            <person name="Earl A."/>
            <person name="Ward D."/>
            <person name="Feldgarden M."/>
            <person name="Gevers D."/>
            <person name="Daigneault M."/>
            <person name="Sibley C.D."/>
            <person name="White A."/>
            <person name="Strauss J."/>
            <person name="Allen-Vercoe E."/>
            <person name="Young S.K."/>
            <person name="Zeng Q."/>
            <person name="Gargeya S."/>
            <person name="Fitzgerald M."/>
            <person name="Haas B."/>
            <person name="Abouelleil A."/>
            <person name="Alvarado L."/>
            <person name="Arachchi H.M."/>
            <person name="Berlin A."/>
            <person name="Brown A."/>
            <person name="Chapman S.B."/>
            <person name="Chen Z."/>
            <person name="Dunbar C."/>
            <person name="Freedman E."/>
            <person name="Gearin G."/>
            <person name="Gellesch M."/>
            <person name="Goldberg J."/>
            <person name="Griggs A."/>
            <person name="Gujja S."/>
            <person name="Heilman E."/>
            <person name="Heiman D."/>
            <person name="Howarth C."/>
            <person name="Larson L."/>
            <person name="Lui A."/>
            <person name="MacDonald P.J.P."/>
            <person name="Mehta T."/>
            <person name="Montmayeur A."/>
            <person name="Murphy C."/>
            <person name="Neiman D."/>
            <person name="Pearson M."/>
            <person name="Priest M."/>
            <person name="Roberts A."/>
            <person name="Saif S."/>
            <person name="Shea T."/>
            <person name="Shenoy N."/>
            <person name="Sisk P."/>
            <person name="Stolte C."/>
            <person name="Sykes S."/>
            <person name="White J."/>
            <person name="Yandava C."/>
            <person name="Nusbaum C."/>
            <person name="Birren B."/>
        </authorList>
    </citation>
    <scope>NUCLEOTIDE SEQUENCE [LARGE SCALE GENOMIC DNA]</scope>
    <source>
        <strain evidence="1 2">29_1</strain>
    </source>
</reference>
<evidence type="ECO:0000313" key="1">
    <source>
        <dbReference type="EMBL" id="EFW03644.1"/>
    </source>
</evidence>
<comment type="caution">
    <text evidence="1">The sequence shown here is derived from an EMBL/GenBank/DDBJ whole genome shotgun (WGS) entry which is preliminary data.</text>
</comment>
<name>E7GE97_9FIRM</name>
<evidence type="ECO:0008006" key="3">
    <source>
        <dbReference type="Google" id="ProtNLM"/>
    </source>
</evidence>
<evidence type="ECO:0000313" key="2">
    <source>
        <dbReference type="Proteomes" id="UP000003157"/>
    </source>
</evidence>
<protein>
    <recommendedName>
        <fullName evidence="3">Right handed beta helix domain-containing protein</fullName>
    </recommendedName>
</protein>
<dbReference type="GeneID" id="78230272"/>